<dbReference type="InterPro" id="IPR025311">
    <property type="entry name" value="DUF4166"/>
</dbReference>
<accession>A0AA37ULU2</accession>
<evidence type="ECO:0000259" key="1">
    <source>
        <dbReference type="Pfam" id="PF13761"/>
    </source>
</evidence>
<dbReference type="Proteomes" id="UP001157161">
    <property type="component" value="Unassembled WGS sequence"/>
</dbReference>
<comment type="caution">
    <text evidence="2">The sequence shown here is derived from an EMBL/GenBank/DDBJ whole genome shotgun (WGS) entry which is preliminary data.</text>
</comment>
<feature type="domain" description="DUF4166" evidence="1">
    <location>
        <begin position="3"/>
        <end position="110"/>
    </location>
</feature>
<name>A0AA37ULU2_9MICO</name>
<proteinExistence type="predicted"/>
<dbReference type="AlphaFoldDB" id="A0AA37ULU2"/>
<organism evidence="2 3">
    <name type="scientific">Litorihabitans aurantiacus</name>
    <dbReference type="NCBI Taxonomy" id="1930061"/>
    <lineage>
        <taxon>Bacteria</taxon>
        <taxon>Bacillati</taxon>
        <taxon>Actinomycetota</taxon>
        <taxon>Actinomycetes</taxon>
        <taxon>Micrococcales</taxon>
        <taxon>Beutenbergiaceae</taxon>
        <taxon>Litorihabitans</taxon>
    </lineage>
</organism>
<evidence type="ECO:0000313" key="3">
    <source>
        <dbReference type="Proteomes" id="UP001157161"/>
    </source>
</evidence>
<gene>
    <name evidence="2" type="ORF">GCM10025875_03860</name>
</gene>
<dbReference type="Pfam" id="PF13761">
    <property type="entry name" value="DUF4166"/>
    <property type="match status" value="1"/>
</dbReference>
<evidence type="ECO:0000313" key="2">
    <source>
        <dbReference type="EMBL" id="GMA30394.1"/>
    </source>
</evidence>
<sequence>MAVRELDLPGGTWVMRDDVVRSPAGGVTDRLGSPAILAATFDVAVVGDALELTSRTLGLALGPLRLRVPRVVSPTVRLQESFDAASGRQRVDLTVVHPLLGRLYGYNGLFTYRIEKEPA</sequence>
<keyword evidence="3" id="KW-1185">Reference proteome</keyword>
<dbReference type="EMBL" id="BSUM01000001">
    <property type="protein sequence ID" value="GMA30394.1"/>
    <property type="molecule type" value="Genomic_DNA"/>
</dbReference>
<protein>
    <recommendedName>
        <fullName evidence="1">DUF4166 domain-containing protein</fullName>
    </recommendedName>
</protein>
<reference evidence="2" key="1">
    <citation type="journal article" date="2014" name="Int. J. Syst. Evol. Microbiol.">
        <title>Complete genome sequence of Corynebacterium casei LMG S-19264T (=DSM 44701T), isolated from a smear-ripened cheese.</title>
        <authorList>
            <consortium name="US DOE Joint Genome Institute (JGI-PGF)"/>
            <person name="Walter F."/>
            <person name="Albersmeier A."/>
            <person name="Kalinowski J."/>
            <person name="Ruckert C."/>
        </authorList>
    </citation>
    <scope>NUCLEOTIDE SEQUENCE</scope>
    <source>
        <strain evidence="2">NBRC 112290</strain>
    </source>
</reference>
<reference evidence="2" key="2">
    <citation type="submission" date="2023-02" db="EMBL/GenBank/DDBJ databases">
        <authorList>
            <person name="Sun Q."/>
            <person name="Mori K."/>
        </authorList>
    </citation>
    <scope>NUCLEOTIDE SEQUENCE</scope>
    <source>
        <strain evidence="2">NBRC 112290</strain>
    </source>
</reference>